<dbReference type="Pfam" id="PF18856">
    <property type="entry name" value="baeRF_family12"/>
    <property type="match status" value="1"/>
</dbReference>
<dbReference type="Proteomes" id="UP001385499">
    <property type="component" value="Unassembled WGS sequence"/>
</dbReference>
<dbReference type="RefSeq" id="WP_340276903.1">
    <property type="nucleotide sequence ID" value="NZ_JBAKIA010000018.1"/>
</dbReference>
<comment type="caution">
    <text evidence="2">The sequence shown here is derived from an EMBL/GenBank/DDBJ whole genome shotgun (WGS) entry which is preliminary data.</text>
</comment>
<protein>
    <submittedName>
        <fullName evidence="2">Host attachment family protein</fullName>
    </submittedName>
</protein>
<evidence type="ECO:0000256" key="1">
    <source>
        <dbReference type="SAM" id="MobiDB-lite"/>
    </source>
</evidence>
<proteinExistence type="predicted"/>
<accession>A0ABU8TQG6</accession>
<sequence length="150" mass="16777">MTGVKIDHNTWVLVGDGEKALIFNNEGDDVFPNLQVIRHLEIENPKTSDQGTDAPGRNNSGPGHQKSAMEPTDWHTMEKHRFAKGMADMLYKAAHKGRFDKLVVAAPPMILGDLRKAFHKEVKDRVVAEVHKTLTGHPPLEIERILTQKA</sequence>
<dbReference type="InterPro" id="IPR041374">
    <property type="entry name" value="BaeRF_family12"/>
</dbReference>
<organism evidence="2 3">
    <name type="scientific">Roseibium algae</name>
    <dbReference type="NCBI Taxonomy" id="3123038"/>
    <lineage>
        <taxon>Bacteria</taxon>
        <taxon>Pseudomonadati</taxon>
        <taxon>Pseudomonadota</taxon>
        <taxon>Alphaproteobacteria</taxon>
        <taxon>Hyphomicrobiales</taxon>
        <taxon>Stappiaceae</taxon>
        <taxon>Roseibium</taxon>
    </lineage>
</organism>
<name>A0ABU8TQG6_9HYPH</name>
<gene>
    <name evidence="2" type="ORF">V6575_20080</name>
</gene>
<reference evidence="2 3" key="1">
    <citation type="submission" date="2024-02" db="EMBL/GenBank/DDBJ databases">
        <title>Roseibium algae sp. nov., isolated from marine alga (Grateloupia sp.), showing potential in myo-inositol conversion.</title>
        <authorList>
            <person name="Wang Y."/>
        </authorList>
    </citation>
    <scope>NUCLEOTIDE SEQUENCE [LARGE SCALE GENOMIC DNA]</scope>
    <source>
        <strain evidence="2 3">H3510</strain>
    </source>
</reference>
<evidence type="ECO:0000313" key="3">
    <source>
        <dbReference type="Proteomes" id="UP001385499"/>
    </source>
</evidence>
<feature type="compositionally biased region" description="Polar residues" evidence="1">
    <location>
        <begin position="47"/>
        <end position="62"/>
    </location>
</feature>
<evidence type="ECO:0000313" key="2">
    <source>
        <dbReference type="EMBL" id="MEJ8476395.1"/>
    </source>
</evidence>
<dbReference type="EMBL" id="JBAKIA010000018">
    <property type="protein sequence ID" value="MEJ8476395.1"/>
    <property type="molecule type" value="Genomic_DNA"/>
</dbReference>
<feature type="region of interest" description="Disordered" evidence="1">
    <location>
        <begin position="43"/>
        <end position="72"/>
    </location>
</feature>
<keyword evidence="3" id="KW-1185">Reference proteome</keyword>